<reference evidence="13 14" key="1">
    <citation type="journal article" date="2015" name="Genome Announc.">
        <title>Complete Genome Sequence of Sulfolobus solfataricus Strain 98/2 and Evolved Derivatives.</title>
        <authorList>
            <person name="McCarthy S."/>
            <person name="Gradnigo J."/>
            <person name="Johnson T."/>
            <person name="Payne S."/>
            <person name="Lipzen A."/>
            <person name="Martin J."/>
            <person name="Schackwitz W."/>
            <person name="Moriyama E."/>
            <person name="Blum P."/>
        </authorList>
    </citation>
    <scope>NUCLEOTIDE SEQUENCE [LARGE SCALE GENOMIC DNA]</scope>
    <source>
        <strain evidence="13">98/2 SULC</strain>
        <strain evidence="2">SARC-B</strain>
        <strain evidence="3">SARC-C</strain>
        <strain evidence="4 15">SULA</strain>
        <strain evidence="14">SULB</strain>
    </source>
</reference>
<dbReference type="Proteomes" id="UP000275843">
    <property type="component" value="Chromosome"/>
</dbReference>
<dbReference type="GO" id="GO:0032259">
    <property type="term" value="P:methylation"/>
    <property type="evidence" value="ECO:0007669"/>
    <property type="project" value="UniProtKB-KW"/>
</dbReference>
<evidence type="ECO:0000313" key="18">
    <source>
        <dbReference type="Proteomes" id="UP000269431"/>
    </source>
</evidence>
<accession>A0A0E3ME95</accession>
<organism evidence="2 14">
    <name type="scientific">Saccharolobus solfataricus</name>
    <name type="common">Sulfolobus solfataricus</name>
    <dbReference type="NCBI Taxonomy" id="2287"/>
    <lineage>
        <taxon>Archaea</taxon>
        <taxon>Thermoproteota</taxon>
        <taxon>Thermoprotei</taxon>
        <taxon>Sulfolobales</taxon>
        <taxon>Sulfolobaceae</taxon>
        <taxon>Saccharolobus</taxon>
    </lineage>
</organism>
<evidence type="ECO:0000313" key="23">
    <source>
        <dbReference type="Proteomes" id="UP000282269"/>
    </source>
</evidence>
<dbReference type="Proteomes" id="UP000273194">
    <property type="component" value="Chromosome"/>
</dbReference>
<dbReference type="Proteomes" id="UP000278715">
    <property type="component" value="Chromosome"/>
</dbReference>
<evidence type="ECO:0000313" key="20">
    <source>
        <dbReference type="Proteomes" id="UP000273443"/>
    </source>
</evidence>
<dbReference type="Proteomes" id="UP000076770">
    <property type="component" value="Chromosome i"/>
</dbReference>
<dbReference type="EMBL" id="CP033241">
    <property type="protein sequence ID" value="AZF84928.1"/>
    <property type="molecule type" value="Genomic_DNA"/>
</dbReference>
<dbReference type="EMBL" id="LT549890">
    <property type="protein sequence ID" value="SAI85571.1"/>
    <property type="molecule type" value="Genomic_DNA"/>
</dbReference>
<proteinExistence type="predicted"/>
<evidence type="ECO:0000313" key="19">
    <source>
        <dbReference type="Proteomes" id="UP000273194"/>
    </source>
</evidence>
<evidence type="ECO:0000313" key="8">
    <source>
        <dbReference type="EMBL" id="AZF77125.1"/>
    </source>
</evidence>
<dbReference type="GeneID" id="71027452"/>
<dbReference type="EMBL" id="CP033236">
    <property type="protein sequence ID" value="AZF71882.1"/>
    <property type="molecule type" value="Genomic_DNA"/>
</dbReference>
<evidence type="ECO:0000313" key="21">
    <source>
        <dbReference type="Proteomes" id="UP000275843"/>
    </source>
</evidence>
<evidence type="ECO:0000313" key="14">
    <source>
        <dbReference type="Proteomes" id="UP000033085"/>
    </source>
</evidence>
<dbReference type="Proteomes" id="UP000269431">
    <property type="component" value="Chromosome"/>
</dbReference>
<evidence type="ECO:0000313" key="16">
    <source>
        <dbReference type="Proteomes" id="UP000076770"/>
    </source>
</evidence>
<feature type="domain" description="Methyltransferase FkbM" evidence="1">
    <location>
        <begin position="103"/>
        <end position="247"/>
    </location>
</feature>
<dbReference type="KEGG" id="ssof:SULC_2718"/>
<keyword evidence="2" id="KW-0808">Transferase</keyword>
<evidence type="ECO:0000313" key="10">
    <source>
        <dbReference type="EMBL" id="AZF82336.1"/>
    </source>
</evidence>
<evidence type="ECO:0000313" key="6">
    <source>
        <dbReference type="EMBL" id="AZF71882.1"/>
    </source>
</evidence>
<dbReference type="NCBIfam" id="TIGR01444">
    <property type="entry name" value="fkbM_fam"/>
    <property type="match status" value="1"/>
</dbReference>
<dbReference type="Proteomes" id="UP000033057">
    <property type="component" value="Chromosome"/>
</dbReference>
<dbReference type="InterPro" id="IPR006342">
    <property type="entry name" value="FkbM_mtfrase"/>
</dbReference>
<evidence type="ECO:0000313" key="9">
    <source>
        <dbReference type="EMBL" id="AZF79730.1"/>
    </source>
</evidence>
<dbReference type="EMBL" id="CP011057">
    <property type="protein sequence ID" value="AKA80180.1"/>
    <property type="molecule type" value="Genomic_DNA"/>
</dbReference>
<dbReference type="Pfam" id="PF05050">
    <property type="entry name" value="Methyltransf_21"/>
    <property type="match status" value="1"/>
</dbReference>
<dbReference type="OMA" id="ANVGYYT"/>
<dbReference type="RefSeq" id="WP_009992023.1">
    <property type="nucleotide sequence ID" value="NZ_CP011055.2"/>
</dbReference>
<evidence type="ECO:0000313" key="7">
    <source>
        <dbReference type="EMBL" id="AZF74502.1"/>
    </source>
</evidence>
<dbReference type="EMBL" id="CP033238">
    <property type="protein sequence ID" value="AZF77125.1"/>
    <property type="molecule type" value="Genomic_DNA"/>
</dbReference>
<dbReference type="GO" id="GO:0008168">
    <property type="term" value="F:methyltransferase activity"/>
    <property type="evidence" value="ECO:0007669"/>
    <property type="project" value="UniProtKB-KW"/>
</dbReference>
<dbReference type="Proteomes" id="UP000267993">
    <property type="component" value="Chromosome"/>
</dbReference>
<reference evidence="2" key="5">
    <citation type="submission" date="2018-10" db="EMBL/GenBank/DDBJ databases">
        <authorList>
            <person name="McCarthy S."/>
            <person name="Gradnigo J."/>
            <person name="Johnson T."/>
            <person name="Payne S."/>
            <person name="Lipzen A."/>
            <person name="Schackwitz W."/>
            <person name="Martin J."/>
            <person name="Moriyama E."/>
            <person name="Blum P."/>
        </authorList>
    </citation>
    <scope>NUCLEOTIDE SEQUENCE</scope>
    <source>
        <strain evidence="2">SARC-B</strain>
        <strain evidence="3">SARC-C</strain>
        <strain evidence="4">SULA</strain>
    </source>
</reference>
<dbReference type="EMBL" id="CP033235">
    <property type="protein sequence ID" value="AZF69262.1"/>
    <property type="molecule type" value="Genomic_DNA"/>
</dbReference>
<dbReference type="AlphaFoldDB" id="A0A0E3ME95"/>
<evidence type="ECO:0000313" key="13">
    <source>
        <dbReference type="Proteomes" id="UP000033057"/>
    </source>
</evidence>
<keyword evidence="2" id="KW-0489">Methyltransferase</keyword>
<dbReference type="EMBL" id="CP033240">
    <property type="protein sequence ID" value="AZF82336.1"/>
    <property type="molecule type" value="Genomic_DNA"/>
</dbReference>
<reference evidence="16" key="2">
    <citation type="submission" date="2016-04" db="EMBL/GenBank/DDBJ databases">
        <authorList>
            <person name="Shah S.A."/>
            <person name="Garrett R.A."/>
        </authorList>
    </citation>
    <scope>NUCLEOTIDE SEQUENCE [LARGE SCALE GENOMIC DNA]</scope>
    <source>
        <strain evidence="16">ATCC 35091 / DSM 1616 / JCM 8930 / NBRC 15331 / P1</strain>
    </source>
</reference>
<dbReference type="PANTHER" id="PTHR34203">
    <property type="entry name" value="METHYLTRANSFERASE, FKBM FAMILY PROTEIN"/>
    <property type="match status" value="1"/>
</dbReference>
<dbReference type="EMBL" id="CP033239">
    <property type="protein sequence ID" value="AZF79730.1"/>
    <property type="molecule type" value="Genomic_DNA"/>
</dbReference>
<dbReference type="SUPFAM" id="SSF53335">
    <property type="entry name" value="S-adenosyl-L-methionine-dependent methyltransferases"/>
    <property type="match status" value="1"/>
</dbReference>
<protein>
    <submittedName>
        <fullName evidence="2">FkbM family methyltransferase</fullName>
    </submittedName>
</protein>
<dbReference type="KEGG" id="ssoa:SULA_2720"/>
<dbReference type="Proteomes" id="UP000033085">
    <property type="component" value="Chromosome"/>
</dbReference>
<dbReference type="EMBL" id="CP033237">
    <property type="protein sequence ID" value="AZF74502.1"/>
    <property type="molecule type" value="Genomic_DNA"/>
</dbReference>
<dbReference type="InterPro" id="IPR052514">
    <property type="entry name" value="SAM-dependent_MTase"/>
</dbReference>
<dbReference type="InterPro" id="IPR029063">
    <property type="entry name" value="SAM-dependent_MTases_sf"/>
</dbReference>
<dbReference type="Proteomes" id="UP000033106">
    <property type="component" value="Chromosome"/>
</dbReference>
<dbReference type="Proteomes" id="UP000282269">
    <property type="component" value="Chromosome"/>
</dbReference>
<evidence type="ECO:0000313" key="17">
    <source>
        <dbReference type="Proteomes" id="UP000267993"/>
    </source>
</evidence>
<dbReference type="EMBL" id="CP011056">
    <property type="protein sequence ID" value="AKA77490.1"/>
    <property type="molecule type" value="Genomic_DNA"/>
</dbReference>
<dbReference type="KEGG" id="ssol:SULB_2721"/>
<dbReference type="Proteomes" id="UP000273443">
    <property type="component" value="Chromosome"/>
</dbReference>
<evidence type="ECO:0000313" key="11">
    <source>
        <dbReference type="EMBL" id="AZF84928.1"/>
    </source>
</evidence>
<evidence type="ECO:0000259" key="1">
    <source>
        <dbReference type="Pfam" id="PF05050"/>
    </source>
</evidence>
<evidence type="ECO:0000313" key="12">
    <source>
        <dbReference type="EMBL" id="SAI85571.1"/>
    </source>
</evidence>
<evidence type="ECO:0000313" key="15">
    <source>
        <dbReference type="Proteomes" id="UP000033106"/>
    </source>
</evidence>
<dbReference type="EMBL" id="CP011055">
    <property type="protein sequence ID" value="AKA74794.1"/>
    <property type="molecule type" value="Genomic_DNA"/>
</dbReference>
<evidence type="ECO:0000313" key="22">
    <source>
        <dbReference type="Proteomes" id="UP000278715"/>
    </source>
</evidence>
<dbReference type="Gene3D" id="3.40.50.150">
    <property type="entry name" value="Vaccinia Virus protein VP39"/>
    <property type="match status" value="1"/>
</dbReference>
<dbReference type="PANTHER" id="PTHR34203:SF15">
    <property type="entry name" value="SLL1173 PROTEIN"/>
    <property type="match status" value="1"/>
</dbReference>
<evidence type="ECO:0000313" key="2">
    <source>
        <dbReference type="EMBL" id="AKA74794.1"/>
    </source>
</evidence>
<evidence type="ECO:0000313" key="5">
    <source>
        <dbReference type="EMBL" id="AZF69262.1"/>
    </source>
</evidence>
<dbReference type="PATRIC" id="fig|2287.6.peg.2904"/>
<evidence type="ECO:0000313" key="4">
    <source>
        <dbReference type="EMBL" id="AKA80180.1"/>
    </source>
</evidence>
<reference evidence="12" key="3">
    <citation type="submission" date="2016-04" db="EMBL/GenBank/DDBJ databases">
        <authorList>
            <person name="Evans L.H."/>
            <person name="Alamgir A."/>
            <person name="Owens N."/>
            <person name="Weber N.D."/>
            <person name="Virtaneva K."/>
            <person name="Barbian K."/>
            <person name="Babar A."/>
            <person name="Rosenke K."/>
        </authorList>
    </citation>
    <scope>NUCLEOTIDE SEQUENCE</scope>
    <source>
        <strain evidence="12">P1</strain>
    </source>
</reference>
<sequence length="266" mass="30889">MRIEELKPKPPSLKEYLKVKPLGFSSGLFLYYIYLKTYINLRYFNRFPKINEGYTKLLKVKYDGMYWYVRKENLVHDIWIILLHNEPEVRKWISFEKDMIFVDVGAYIGSYTIRAGIRGANVIAFEPNPVSFKILELNVKENEIESKVKLFNNAVWSRSGKIELFANNDMTSAYNNKGNKIVVNAIALDSLNLKRVNLLKVDVEGAELEVLKGAMNTLDVTDKILIEVRKEFERNIDDLLRSKGFKLSKVDTTYDSIGNFLYEKSS</sequence>
<name>A0A0E3ME95_SACSO</name>
<evidence type="ECO:0000313" key="3">
    <source>
        <dbReference type="EMBL" id="AKA77490.1"/>
    </source>
</evidence>
<reference evidence="17 18" key="4">
    <citation type="journal article" date="2018" name="Proc. Natl. Acad. Sci. U.S.A.">
        <title>Nonmutational mechanism of inheritance in the Archaeon Sulfolobus solfataricus.</title>
        <authorList>
            <person name="Payne S."/>
            <person name="McCarthy S."/>
            <person name="Johnson T."/>
            <person name="North E."/>
            <person name="Blum P."/>
        </authorList>
    </citation>
    <scope>NUCLEOTIDE SEQUENCE [LARGE SCALE GENOMIC DNA]</scope>
    <source>
        <strain evidence="6 17">SARC-H</strain>
        <strain evidence="7 21">SARC-I</strain>
        <strain evidence="9 22">SARC-N</strain>
        <strain evidence="10 23">SARC-O</strain>
        <strain evidence="11 18">SUL120</strain>
        <strain evidence="5 19">SULG</strain>
        <strain evidence="8 20">SULM</strain>
    </source>
</reference>
<gene>
    <name evidence="12" type="ORF">SSOP1_2017</name>
    <name evidence="4" type="ORF">SULA_2720</name>
    <name evidence="2" type="ORF">SULB_2721</name>
    <name evidence="3" type="ORF">SULC_2718</name>
    <name evidence="5" type="ORF">SULG_13865</name>
    <name evidence="6" type="ORF">SULH_13865</name>
    <name evidence="7" type="ORF">SULI_13865</name>
    <name evidence="8" type="ORF">SULM_13855</name>
    <name evidence="9" type="ORF">SULN_13845</name>
    <name evidence="10" type="ORF">SULO_13865</name>
    <name evidence="11" type="ORF">SULZ_13870</name>
</gene>